<name>A0ABP3I0S3_9BACL</name>
<proteinExistence type="predicted"/>
<dbReference type="SUPFAM" id="SSF159888">
    <property type="entry name" value="YdhG-like"/>
    <property type="match status" value="1"/>
</dbReference>
<protein>
    <recommendedName>
        <fullName evidence="1">YdhG-like domain-containing protein</fullName>
    </recommendedName>
</protein>
<gene>
    <name evidence="2" type="ORF">GCM10008933_15510</name>
</gene>
<sequence>MGPNNKKQGEELSGHVQVIEFLRQLQHPLKTEIEEVRKIILGASDQITEHVKWNAPSFCINNQDRITFNLHGKEGFRLIFHCGSKRTEYADKGPLFEDDTKLLDWITGDRAMIKFLSASDVENNRNHLMKVVTKWLEATNNI</sequence>
<dbReference type="Proteomes" id="UP001500340">
    <property type="component" value="Unassembled WGS sequence"/>
</dbReference>
<dbReference type="InterPro" id="IPR014922">
    <property type="entry name" value="YdhG-like"/>
</dbReference>
<dbReference type="EMBL" id="BAAACX010000007">
    <property type="protein sequence ID" value="GAA0385310.1"/>
    <property type="molecule type" value="Genomic_DNA"/>
</dbReference>
<keyword evidence="3" id="KW-1185">Reference proteome</keyword>
<evidence type="ECO:0000313" key="2">
    <source>
        <dbReference type="EMBL" id="GAA0385310.1"/>
    </source>
</evidence>
<reference evidence="3" key="1">
    <citation type="journal article" date="2019" name="Int. J. Syst. Evol. Microbiol.">
        <title>The Global Catalogue of Microorganisms (GCM) 10K type strain sequencing project: providing services to taxonomists for standard genome sequencing and annotation.</title>
        <authorList>
            <consortium name="The Broad Institute Genomics Platform"/>
            <consortium name="The Broad Institute Genome Sequencing Center for Infectious Disease"/>
            <person name="Wu L."/>
            <person name="Ma J."/>
        </authorList>
    </citation>
    <scope>NUCLEOTIDE SEQUENCE [LARGE SCALE GENOMIC DNA]</scope>
    <source>
        <strain evidence="3">JCM 12774</strain>
    </source>
</reference>
<dbReference type="RefSeq" id="WP_343859544.1">
    <property type="nucleotide sequence ID" value="NZ_BAAACX010000007.1"/>
</dbReference>
<accession>A0ABP3I0S3</accession>
<evidence type="ECO:0000259" key="1">
    <source>
        <dbReference type="Pfam" id="PF08818"/>
    </source>
</evidence>
<feature type="domain" description="YdhG-like" evidence="1">
    <location>
        <begin position="30"/>
        <end position="135"/>
    </location>
</feature>
<evidence type="ECO:0000313" key="3">
    <source>
        <dbReference type="Proteomes" id="UP001500340"/>
    </source>
</evidence>
<comment type="caution">
    <text evidence="2">The sequence shown here is derived from an EMBL/GenBank/DDBJ whole genome shotgun (WGS) entry which is preliminary data.</text>
</comment>
<organism evidence="2 3">
    <name type="scientific">Paenibacillus motobuensis</name>
    <dbReference type="NCBI Taxonomy" id="295324"/>
    <lineage>
        <taxon>Bacteria</taxon>
        <taxon>Bacillati</taxon>
        <taxon>Bacillota</taxon>
        <taxon>Bacilli</taxon>
        <taxon>Bacillales</taxon>
        <taxon>Paenibacillaceae</taxon>
        <taxon>Paenibacillus</taxon>
    </lineage>
</organism>
<dbReference type="Pfam" id="PF08818">
    <property type="entry name" value="DUF1801"/>
    <property type="match status" value="1"/>
</dbReference>